<evidence type="ECO:0000256" key="14">
    <source>
        <dbReference type="RuleBase" id="RU364047"/>
    </source>
</evidence>
<evidence type="ECO:0000256" key="13">
    <source>
        <dbReference type="ARBA" id="ARBA00093457"/>
    </source>
</evidence>
<name>A0A5J5ES94_9PEZI</name>
<sequence>MDFIRSAWAFATNSRSKFPLWIIPLLLLADALLSAVVVLKVPYTEIDWKAYMEQVTQYLAGERDYSLIKGGTGPLVYPAGHLYIYSLLYRLTDNGTNILRAQWIFSTLYLATLYVVLLCYREARAPPYILPLLLISKRLHSIYLLRLFNDPFSLFFLFVAVLLWQKRMWTLGSMAYSASISVKMNTLLVLPAVGVILLQAVGRDKAIRQATIMAQLQFVLASPFLLEYPRSYLARAFELTRQFLFKWTVNWRFVGEETFLSKQFSVGLLVVHVLLLLLFLITQWKRPSQRSFPGFVSLVFSPPTEREELQISSRVTPRYILYSILSANTIGMLCARSLHYQFYSWLAWGTPYVLWQSGLGLPWIVPLWLAQEWAWNVYPSTNISSGVVVGVLGLSTVGLLLGGKNVEEPEEKRGVSDRKKRS</sequence>
<comment type="similarity">
    <text evidence="13">Belongs to the glycosyltransferase ALG3 family.</text>
</comment>
<dbReference type="EMBL" id="VXIS01000144">
    <property type="protein sequence ID" value="KAA8901427.1"/>
    <property type="molecule type" value="Genomic_DNA"/>
</dbReference>
<evidence type="ECO:0000256" key="6">
    <source>
        <dbReference type="ARBA" id="ARBA00022679"/>
    </source>
</evidence>
<feature type="transmembrane region" description="Helical" evidence="14">
    <location>
        <begin position="382"/>
        <end position="401"/>
    </location>
</feature>
<gene>
    <name evidence="15" type="ORF">FN846DRAFT_988050</name>
</gene>
<feature type="transmembrane region" description="Helical" evidence="14">
    <location>
        <begin position="264"/>
        <end position="282"/>
    </location>
</feature>
<dbReference type="UniPathway" id="UPA00378"/>
<evidence type="ECO:0000256" key="1">
    <source>
        <dbReference type="ARBA" id="ARBA00004477"/>
    </source>
</evidence>
<comment type="catalytic activity">
    <reaction evidence="12 14">
        <text>an alpha-D-Man-(1-&gt;2)-alpha-D-Man-(1-&gt;2)-alpha-D-Man-(1-&gt;3)-[alpha-D-Man-(1-&gt;6)]-beta-D-Man-(1-&gt;4)-beta-D-GlcNAc-(1-&gt;4)-alpha-D-GlcNAc-diphospho-di-trans,poly-cis-dolichol + a di-trans,poly-cis-dolichyl beta-D-mannosyl phosphate = an alpha-D-Man-(1-&gt;2)-alpha-D-Man-(1-&gt;2)-alpha-D-Man-(1-&gt;3)-[alpha-D-Man-(1-&gt;3)-alpha-D-Man-(1-&gt;6)]-beta-D-Man-(1-&gt;4)-beta-D-GlcNAc-(1-&gt;4)-alpha-D-GlcNAc-diphospho-di-trans,poly-cis-dolichol + a di-trans,poly-cis-dolichyl phosphate + H(+)</text>
        <dbReference type="Rhea" id="RHEA:29527"/>
        <dbReference type="Rhea" id="RHEA-COMP:19498"/>
        <dbReference type="Rhea" id="RHEA-COMP:19501"/>
        <dbReference type="Rhea" id="RHEA-COMP:19516"/>
        <dbReference type="Rhea" id="RHEA-COMP:19517"/>
        <dbReference type="ChEBI" id="CHEBI:15378"/>
        <dbReference type="ChEBI" id="CHEBI:57683"/>
        <dbReference type="ChEBI" id="CHEBI:58211"/>
        <dbReference type="ChEBI" id="CHEBI:132515"/>
        <dbReference type="ChEBI" id="CHEBI:132516"/>
        <dbReference type="EC" id="2.4.1.258"/>
    </reaction>
    <physiologicalReaction direction="left-to-right" evidence="12 14">
        <dbReference type="Rhea" id="RHEA:29528"/>
    </physiologicalReaction>
</comment>
<keyword evidence="9 14" id="KW-1133">Transmembrane helix</keyword>
<evidence type="ECO:0000256" key="2">
    <source>
        <dbReference type="ARBA" id="ARBA00004922"/>
    </source>
</evidence>
<evidence type="ECO:0000256" key="3">
    <source>
        <dbReference type="ARBA" id="ARBA00011964"/>
    </source>
</evidence>
<evidence type="ECO:0000256" key="10">
    <source>
        <dbReference type="ARBA" id="ARBA00023136"/>
    </source>
</evidence>
<dbReference type="GO" id="GO:0005789">
    <property type="term" value="C:endoplasmic reticulum membrane"/>
    <property type="evidence" value="ECO:0007669"/>
    <property type="project" value="UniProtKB-SubCell"/>
</dbReference>
<evidence type="ECO:0000256" key="4">
    <source>
        <dbReference type="ARBA" id="ARBA00015561"/>
    </source>
</evidence>
<evidence type="ECO:0000256" key="5">
    <source>
        <dbReference type="ARBA" id="ARBA00022676"/>
    </source>
</evidence>
<keyword evidence="6 14" id="KW-0808">Transferase</keyword>
<evidence type="ECO:0000256" key="12">
    <source>
        <dbReference type="ARBA" id="ARBA00049506"/>
    </source>
</evidence>
<dbReference type="AlphaFoldDB" id="A0A5J5ES94"/>
<dbReference type="OrthoDB" id="20028at2759"/>
<dbReference type="GO" id="GO:0052925">
    <property type="term" value="F:dol-P-Man:Man(5)GlcNAc(2)-PP-Dol alpha-1,3-mannosyltransferase activity"/>
    <property type="evidence" value="ECO:0007669"/>
    <property type="project" value="UniProtKB-EC"/>
</dbReference>
<feature type="transmembrane region" description="Helical" evidence="14">
    <location>
        <begin position="141"/>
        <end position="164"/>
    </location>
</feature>
<feature type="transmembrane region" description="Helical" evidence="14">
    <location>
        <begin position="176"/>
        <end position="198"/>
    </location>
</feature>
<dbReference type="InterPro" id="IPR007873">
    <property type="entry name" value="Glycosyltransferase_ALG3"/>
</dbReference>
<evidence type="ECO:0000256" key="9">
    <source>
        <dbReference type="ARBA" id="ARBA00022989"/>
    </source>
</evidence>
<dbReference type="EC" id="2.4.1.258" evidence="3 14"/>
<keyword evidence="8 14" id="KW-0256">Endoplasmic reticulum</keyword>
<keyword evidence="7 14" id="KW-0812">Transmembrane</keyword>
<dbReference type="Proteomes" id="UP000326924">
    <property type="component" value="Unassembled WGS sequence"/>
</dbReference>
<protein>
    <recommendedName>
        <fullName evidence="4 14">Dol-P-Man:Man(5)GlcNAc(2)-PP-Dol alpha-1,3-mannosyltransferase</fullName>
        <ecNumber evidence="3 14">2.4.1.258</ecNumber>
    </recommendedName>
    <alternativeName>
        <fullName evidence="14">Dol-P-Man-dependent alpha(1-3)-mannosyltransferase</fullName>
    </alternativeName>
</protein>
<feature type="transmembrane region" description="Helical" evidence="14">
    <location>
        <begin position="352"/>
        <end position="370"/>
    </location>
</feature>
<reference evidence="15 16" key="1">
    <citation type="submission" date="2019-09" db="EMBL/GenBank/DDBJ databases">
        <title>Draft genome of the ectomycorrhizal ascomycete Sphaerosporella brunnea.</title>
        <authorList>
            <consortium name="DOE Joint Genome Institute"/>
            <person name="Benucci G.M."/>
            <person name="Marozzi G."/>
            <person name="Antonielli L."/>
            <person name="Sanchez S."/>
            <person name="Marco P."/>
            <person name="Wang X."/>
            <person name="Falini L.B."/>
            <person name="Barry K."/>
            <person name="Haridas S."/>
            <person name="Lipzen A."/>
            <person name="Labutti K."/>
            <person name="Grigoriev I.V."/>
            <person name="Murat C."/>
            <person name="Martin F."/>
            <person name="Albertini E."/>
            <person name="Donnini D."/>
            <person name="Bonito G."/>
        </authorList>
    </citation>
    <scope>NUCLEOTIDE SEQUENCE [LARGE SCALE GENOMIC DNA]</scope>
    <source>
        <strain evidence="15 16">Sb_GMNB300</strain>
    </source>
</reference>
<keyword evidence="5 14" id="KW-0328">Glycosyltransferase</keyword>
<dbReference type="PANTHER" id="PTHR12646:SF0">
    <property type="entry name" value="DOL-P-MAN:MAN(5)GLCNAC(2)-PP-DOL ALPHA-1,3-MANNOSYLTRANSFERASE"/>
    <property type="match status" value="1"/>
</dbReference>
<dbReference type="FunCoup" id="A0A5J5ES94">
    <property type="interactions" value="702"/>
</dbReference>
<keyword evidence="10 14" id="KW-0472">Membrane</keyword>
<dbReference type="Pfam" id="PF05208">
    <property type="entry name" value="ALG3"/>
    <property type="match status" value="1"/>
</dbReference>
<evidence type="ECO:0000256" key="8">
    <source>
        <dbReference type="ARBA" id="ARBA00022824"/>
    </source>
</evidence>
<evidence type="ECO:0000256" key="11">
    <source>
        <dbReference type="ARBA" id="ARBA00044743"/>
    </source>
</evidence>
<evidence type="ECO:0000313" key="16">
    <source>
        <dbReference type="Proteomes" id="UP000326924"/>
    </source>
</evidence>
<evidence type="ECO:0000313" key="15">
    <source>
        <dbReference type="EMBL" id="KAA8901427.1"/>
    </source>
</evidence>
<feature type="transmembrane region" description="Helical" evidence="14">
    <location>
        <begin position="20"/>
        <end position="39"/>
    </location>
</feature>
<comment type="caution">
    <text evidence="15">The sequence shown here is derived from an EMBL/GenBank/DDBJ whole genome shotgun (WGS) entry which is preliminary data.</text>
</comment>
<accession>A0A5J5ES94</accession>
<keyword evidence="16" id="KW-1185">Reference proteome</keyword>
<organism evidence="15 16">
    <name type="scientific">Sphaerosporella brunnea</name>
    <dbReference type="NCBI Taxonomy" id="1250544"/>
    <lineage>
        <taxon>Eukaryota</taxon>
        <taxon>Fungi</taxon>
        <taxon>Dikarya</taxon>
        <taxon>Ascomycota</taxon>
        <taxon>Pezizomycotina</taxon>
        <taxon>Pezizomycetes</taxon>
        <taxon>Pezizales</taxon>
        <taxon>Pyronemataceae</taxon>
        <taxon>Sphaerosporella</taxon>
    </lineage>
</organism>
<dbReference type="InParanoid" id="A0A5J5ES94"/>
<comment type="function">
    <text evidence="11 14">Dol-P-Man:Man(5)GlcNAc(2)-PP-Dol alpha-1,3-mannosyltransferase that operates in the biosynthetic pathway of dolichol-linked oligosaccharides, the glycan precursors employed in protein asparagine (N)-glycosylation. The assembly of dolichol-linked oligosaccharides begins on the cytosolic side of the endoplasmic reticulum membrane and finishes in its lumen. The sequential addition of sugars to dolichol pyrophosphate produces dolichol-linked oligosaccharides containing fourteen sugars, including two GlcNAcs, nine mannoses and three glucoses. Once assembled, the oligosaccharide is transferred from the lipid to nascent proteins by oligosaccharyltransferases. In the lumen of the endoplasmic reticulum, adds the first dolichyl beta-D-mannosyl phosphate derived mannose in an alpha-1,3 linkage to Man(5)GlcNAc(2)-PP-dolichol to produce Man(6)GlcNAc(2)-PP-dolichol.</text>
</comment>
<comment type="pathway">
    <text evidence="2 14">Protein modification; protein glycosylation.</text>
</comment>
<feature type="transmembrane region" description="Helical" evidence="14">
    <location>
        <begin position="101"/>
        <end position="120"/>
    </location>
</feature>
<comment type="subcellular location">
    <subcellularLocation>
        <location evidence="1 14">Endoplasmic reticulum membrane</location>
        <topology evidence="1 14">Multi-pass membrane protein</topology>
    </subcellularLocation>
</comment>
<dbReference type="PANTHER" id="PTHR12646">
    <property type="entry name" value="NOT56 - RELATED"/>
    <property type="match status" value="1"/>
</dbReference>
<evidence type="ECO:0000256" key="7">
    <source>
        <dbReference type="ARBA" id="ARBA00022692"/>
    </source>
</evidence>
<proteinExistence type="inferred from homology"/>